<feature type="domain" description="Sialate O-acetylesterase" evidence="3">
    <location>
        <begin position="199"/>
        <end position="440"/>
    </location>
</feature>
<name>A0A1D1UZU0_RAMVA</name>
<protein>
    <recommendedName>
        <fullName evidence="3">Sialate O-acetylesterase domain-containing protein</fullName>
    </recommendedName>
</protein>
<keyword evidence="2" id="KW-0472">Membrane</keyword>
<keyword evidence="2" id="KW-0812">Transmembrane</keyword>
<gene>
    <name evidence="4" type="primary">RvY_06791-1</name>
    <name evidence="4" type="synonym">RvY_06791.1</name>
    <name evidence="4" type="ORF">RvY_06791</name>
</gene>
<evidence type="ECO:0000256" key="1">
    <source>
        <dbReference type="ARBA" id="ARBA00022801"/>
    </source>
</evidence>
<accession>A0A1D1UZU0</accession>
<dbReference type="SUPFAM" id="SSF52266">
    <property type="entry name" value="SGNH hydrolase"/>
    <property type="match status" value="1"/>
</dbReference>
<dbReference type="PANTHER" id="PTHR22901">
    <property type="entry name" value="SIALATE O-ACETYLESTERASE"/>
    <property type="match status" value="1"/>
</dbReference>
<dbReference type="Pfam" id="PF03629">
    <property type="entry name" value="SASA"/>
    <property type="match status" value="1"/>
</dbReference>
<dbReference type="STRING" id="947166.A0A1D1UZU0"/>
<dbReference type="InterPro" id="IPR039329">
    <property type="entry name" value="SIAE"/>
</dbReference>
<evidence type="ECO:0000313" key="4">
    <source>
        <dbReference type="EMBL" id="GAU95116.1"/>
    </source>
</evidence>
<dbReference type="PANTHER" id="PTHR22901:SF0">
    <property type="entry name" value="SIALATE O-ACETYLESTERASE"/>
    <property type="match status" value="1"/>
</dbReference>
<organism evidence="4 5">
    <name type="scientific">Ramazzottius varieornatus</name>
    <name type="common">Water bear</name>
    <name type="synonym">Tardigrade</name>
    <dbReference type="NCBI Taxonomy" id="947166"/>
    <lineage>
        <taxon>Eukaryota</taxon>
        <taxon>Metazoa</taxon>
        <taxon>Ecdysozoa</taxon>
        <taxon>Tardigrada</taxon>
        <taxon>Eutardigrada</taxon>
        <taxon>Parachela</taxon>
        <taxon>Hypsibioidea</taxon>
        <taxon>Ramazzottiidae</taxon>
        <taxon>Ramazzottius</taxon>
    </lineage>
</organism>
<reference evidence="4 5" key="1">
    <citation type="journal article" date="2016" name="Nat. Commun.">
        <title>Extremotolerant tardigrade genome and improved radiotolerance of human cultured cells by tardigrade-unique protein.</title>
        <authorList>
            <person name="Hashimoto T."/>
            <person name="Horikawa D.D."/>
            <person name="Saito Y."/>
            <person name="Kuwahara H."/>
            <person name="Kozuka-Hata H."/>
            <person name="Shin-I T."/>
            <person name="Minakuchi Y."/>
            <person name="Ohishi K."/>
            <person name="Motoyama A."/>
            <person name="Aizu T."/>
            <person name="Enomoto A."/>
            <person name="Kondo K."/>
            <person name="Tanaka S."/>
            <person name="Hara Y."/>
            <person name="Koshikawa S."/>
            <person name="Sagara H."/>
            <person name="Miura T."/>
            <person name="Yokobori S."/>
            <person name="Miyagawa K."/>
            <person name="Suzuki Y."/>
            <person name="Kubo T."/>
            <person name="Oyama M."/>
            <person name="Kohara Y."/>
            <person name="Fujiyama A."/>
            <person name="Arakawa K."/>
            <person name="Katayama T."/>
            <person name="Toyoda A."/>
            <person name="Kunieda T."/>
        </authorList>
    </citation>
    <scope>NUCLEOTIDE SEQUENCE [LARGE SCALE GENOMIC DNA]</scope>
    <source>
        <strain evidence="4 5">YOKOZUNA-1</strain>
    </source>
</reference>
<dbReference type="Gene3D" id="3.40.50.1110">
    <property type="entry name" value="SGNH hydrolase"/>
    <property type="match status" value="1"/>
</dbReference>
<evidence type="ECO:0000313" key="5">
    <source>
        <dbReference type="Proteomes" id="UP000186922"/>
    </source>
</evidence>
<evidence type="ECO:0000259" key="3">
    <source>
        <dbReference type="Pfam" id="PF03629"/>
    </source>
</evidence>
<keyword evidence="2" id="KW-1133">Transmembrane helix</keyword>
<keyword evidence="1" id="KW-0378">Hydrolase</keyword>
<dbReference type="AlphaFoldDB" id="A0A1D1UZU0"/>
<proteinExistence type="predicted"/>
<dbReference type="GO" id="GO:0001681">
    <property type="term" value="F:sialate O-acetylesterase activity"/>
    <property type="evidence" value="ECO:0007669"/>
    <property type="project" value="InterPro"/>
</dbReference>
<dbReference type="OrthoDB" id="42638at2759"/>
<comment type="caution">
    <text evidence="4">The sequence shown here is derived from an EMBL/GenBank/DDBJ whole genome shotgun (WGS) entry which is preliminary data.</text>
</comment>
<dbReference type="InterPro" id="IPR036514">
    <property type="entry name" value="SGNH_hydro_sf"/>
</dbReference>
<dbReference type="InterPro" id="IPR005181">
    <property type="entry name" value="SASA"/>
</dbReference>
<dbReference type="EMBL" id="BDGG01000003">
    <property type="protein sequence ID" value="GAU95116.1"/>
    <property type="molecule type" value="Genomic_DNA"/>
</dbReference>
<evidence type="ECO:0000256" key="2">
    <source>
        <dbReference type="SAM" id="Phobius"/>
    </source>
</evidence>
<sequence>MGRINCKMMQPACFVYVVAAVIILLLVQYLPPLDHDSDDSEDCLRRWGLFRSRRPCLRVGKSEWSARQTWKKTAVGEEATLVYVERTEVIYRKSAAIPPKKIKSAVRQKAEFRFANYFQDGMVLQRGKPGARVWGFGEANQEVHVTFQSSLLKTVIEADGTWLIQLPPSEAGGPYDIEATSVVDGDKEMVPLRAVLFGDVWLCSGQSNMEFQVQQMFNGTEELQYARTYKDSIRFLQILKSDAPNPLLEPDIYQAWAMPSSVSLAEFSAVCWAFGRRLQEKLDIPVGLIGSYYGGTPIRAWSPPEVGEQCPTTPLTDLEMPMYEPWLLKYPADPSVLWNAMIAPLTPLQIKGALWYQGEADAMGARPDDYLCLFPAMIASWRKAFRSARLPFGFVQIGDKNEEDTGTPVVRWHQTADVGFAPNKVLQNVFMAVAMDLPDPDSPYNSIHPRYKEEVAQRLTLGALNTVYGVKVPFQGPYPIALSQAGSQLTIHFDPAPIIVKNSSNHNFEVCCAGIPMSSWQDCHSWVPSSITSSTIKAITLDVTECQGKGVAFLRYAWKVTPCAYLRCDIYGTNTALPAPPFVIPVEGSKKLNSFRA</sequence>
<keyword evidence="5" id="KW-1185">Reference proteome</keyword>
<dbReference type="GO" id="GO:0005975">
    <property type="term" value="P:carbohydrate metabolic process"/>
    <property type="evidence" value="ECO:0007669"/>
    <property type="project" value="TreeGrafter"/>
</dbReference>
<dbReference type="Proteomes" id="UP000186922">
    <property type="component" value="Unassembled WGS sequence"/>
</dbReference>
<feature type="transmembrane region" description="Helical" evidence="2">
    <location>
        <begin position="12"/>
        <end position="30"/>
    </location>
</feature>